<protein>
    <recommendedName>
        <fullName evidence="3">Serine/threonine protein phosphatase</fullName>
    </recommendedName>
</protein>
<dbReference type="AlphaFoldDB" id="A0A2W5MTC7"/>
<organism evidence="1 2">
    <name type="scientific">Micavibrio aeruginosavorus</name>
    <dbReference type="NCBI Taxonomy" id="349221"/>
    <lineage>
        <taxon>Bacteria</taxon>
        <taxon>Pseudomonadati</taxon>
        <taxon>Bdellovibrionota</taxon>
        <taxon>Bdellovibrionia</taxon>
        <taxon>Bdellovibrionales</taxon>
        <taxon>Pseudobdellovibrionaceae</taxon>
        <taxon>Micavibrio</taxon>
    </lineage>
</organism>
<evidence type="ECO:0000313" key="2">
    <source>
        <dbReference type="Proteomes" id="UP000249417"/>
    </source>
</evidence>
<evidence type="ECO:0008006" key="3">
    <source>
        <dbReference type="Google" id="ProtNLM"/>
    </source>
</evidence>
<dbReference type="EMBL" id="QFQB01000154">
    <property type="protein sequence ID" value="PZQ43449.1"/>
    <property type="molecule type" value="Genomic_DNA"/>
</dbReference>
<reference evidence="1 2" key="1">
    <citation type="submission" date="2017-08" db="EMBL/GenBank/DDBJ databases">
        <title>Infants hospitalized years apart are colonized by the same room-sourced microbial strains.</title>
        <authorList>
            <person name="Brooks B."/>
            <person name="Olm M.R."/>
            <person name="Firek B.A."/>
            <person name="Baker R."/>
            <person name="Thomas B.C."/>
            <person name="Morowitz M.J."/>
            <person name="Banfield J.F."/>
        </authorList>
    </citation>
    <scope>NUCLEOTIDE SEQUENCE [LARGE SCALE GENOMIC DNA]</scope>
    <source>
        <strain evidence="1">S2_005_002_R2_29</strain>
    </source>
</reference>
<dbReference type="Proteomes" id="UP000249417">
    <property type="component" value="Unassembled WGS sequence"/>
</dbReference>
<sequence length="270" mass="30603">MDYHAFGHSLIPSSPHTRTMCGELDGRKIWIKLPVPPKARIWHHLQRILASALGKPILRYTVSPGGGESLYKEADRLCAFKESGFHVPDVLGVYDDMMVLSDAGPQLRETLDKTKDLQTRTALLKTAMLEMARLHAKGLAHGRPYMRDMTWDGTRIGFLDLEEDPVRVMPLSTAQARDIWIFLSAASRFSRVPGDKLRYEGPLISDLLTTYREQADPKTMQELNNLVHFLKPVRKMLDRSWLWGKIGTDARQSVYVNRCLERDLGSSSAS</sequence>
<proteinExistence type="predicted"/>
<name>A0A2W5MTC7_9BACT</name>
<evidence type="ECO:0000313" key="1">
    <source>
        <dbReference type="EMBL" id="PZQ43449.1"/>
    </source>
</evidence>
<gene>
    <name evidence="1" type="ORF">DI551_12130</name>
</gene>
<comment type="caution">
    <text evidence="1">The sequence shown here is derived from an EMBL/GenBank/DDBJ whole genome shotgun (WGS) entry which is preliminary data.</text>
</comment>
<accession>A0A2W5MTC7</accession>